<keyword evidence="5" id="KW-0732">Signal</keyword>
<evidence type="ECO:0000256" key="3">
    <source>
        <dbReference type="ARBA" id="ARBA00023237"/>
    </source>
</evidence>
<comment type="subcellular location">
    <subcellularLocation>
        <location evidence="1">Cell outer membrane</location>
    </subcellularLocation>
</comment>
<evidence type="ECO:0000256" key="5">
    <source>
        <dbReference type="SAM" id="SignalP"/>
    </source>
</evidence>
<dbReference type="PANTHER" id="PTHR30329">
    <property type="entry name" value="STATOR ELEMENT OF FLAGELLAR MOTOR COMPLEX"/>
    <property type="match status" value="1"/>
</dbReference>
<keyword evidence="3" id="KW-0998">Cell outer membrane</keyword>
<feature type="chain" id="PRO_5011479266" evidence="5">
    <location>
        <begin position="22"/>
        <end position="179"/>
    </location>
</feature>
<dbReference type="OrthoDB" id="9782229at2"/>
<dbReference type="STRING" id="152573.SAMN04488051_10225"/>
<dbReference type="InterPro" id="IPR006664">
    <property type="entry name" value="OMP_bac"/>
</dbReference>
<accession>A0A1H3Z5U1</accession>
<dbReference type="EMBL" id="FNRM01000002">
    <property type="protein sequence ID" value="SEA18642.1"/>
    <property type="molecule type" value="Genomic_DNA"/>
</dbReference>
<evidence type="ECO:0000256" key="4">
    <source>
        <dbReference type="PROSITE-ProRule" id="PRU00473"/>
    </source>
</evidence>
<evidence type="ECO:0000259" key="6">
    <source>
        <dbReference type="PROSITE" id="PS51123"/>
    </source>
</evidence>
<dbReference type="InterPro" id="IPR006665">
    <property type="entry name" value="OmpA-like"/>
</dbReference>
<gene>
    <name evidence="7" type="ORF">SAMN04488051_10225</name>
</gene>
<evidence type="ECO:0000313" key="7">
    <source>
        <dbReference type="EMBL" id="SEA18642.1"/>
    </source>
</evidence>
<protein>
    <submittedName>
        <fullName evidence="7">Outer membrane protein OmpA</fullName>
    </submittedName>
</protein>
<evidence type="ECO:0000256" key="2">
    <source>
        <dbReference type="ARBA" id="ARBA00023136"/>
    </source>
</evidence>
<dbReference type="Pfam" id="PF00691">
    <property type="entry name" value="OmpA"/>
    <property type="match status" value="1"/>
</dbReference>
<reference evidence="7 8" key="1">
    <citation type="submission" date="2016-10" db="EMBL/GenBank/DDBJ databases">
        <authorList>
            <person name="de Groot N.N."/>
        </authorList>
    </citation>
    <scope>NUCLEOTIDE SEQUENCE [LARGE SCALE GENOMIC DNA]</scope>
    <source>
        <strain evidence="7 8">CGMCC 1.3430</strain>
    </source>
</reference>
<dbReference type="InterPro" id="IPR050330">
    <property type="entry name" value="Bact_OuterMem_StrucFunc"/>
</dbReference>
<organism evidence="7 8">
    <name type="scientific">Alkalimonas amylolytica</name>
    <dbReference type="NCBI Taxonomy" id="152573"/>
    <lineage>
        <taxon>Bacteria</taxon>
        <taxon>Pseudomonadati</taxon>
        <taxon>Pseudomonadota</taxon>
        <taxon>Gammaproteobacteria</taxon>
        <taxon>Alkalimonas</taxon>
    </lineage>
</organism>
<sequence>MITFGRVALSVACAVALSGCAANMQSSANSTEQNTSSVYAQSPGSVLTEHLNGVQQISLQELSSEQLKITFPGVTSFEFAARDITAEQKQALKTLSTALHQIDFQALEVLGHTDNRGNYDYNLQLSRERAKAVTEYLLSLGFQSDKLGYHGKGPDEPIADNNSAAGQAQNRRIEILVYL</sequence>
<evidence type="ECO:0000313" key="8">
    <source>
        <dbReference type="Proteomes" id="UP000198773"/>
    </source>
</evidence>
<dbReference type="PANTHER" id="PTHR30329:SF21">
    <property type="entry name" value="LIPOPROTEIN YIAD-RELATED"/>
    <property type="match status" value="1"/>
</dbReference>
<dbReference type="CDD" id="cd07185">
    <property type="entry name" value="OmpA_C-like"/>
    <property type="match status" value="1"/>
</dbReference>
<dbReference type="Gene3D" id="3.30.1330.60">
    <property type="entry name" value="OmpA-like domain"/>
    <property type="match status" value="1"/>
</dbReference>
<dbReference type="PRINTS" id="PR01021">
    <property type="entry name" value="OMPADOMAIN"/>
</dbReference>
<evidence type="ECO:0000256" key="1">
    <source>
        <dbReference type="ARBA" id="ARBA00004442"/>
    </source>
</evidence>
<name>A0A1H3Z5U1_ALKAM</name>
<dbReference type="AlphaFoldDB" id="A0A1H3Z5U1"/>
<dbReference type="SUPFAM" id="SSF103088">
    <property type="entry name" value="OmpA-like"/>
    <property type="match status" value="1"/>
</dbReference>
<dbReference type="PROSITE" id="PS51257">
    <property type="entry name" value="PROKAR_LIPOPROTEIN"/>
    <property type="match status" value="1"/>
</dbReference>
<feature type="signal peptide" evidence="5">
    <location>
        <begin position="1"/>
        <end position="21"/>
    </location>
</feature>
<feature type="domain" description="OmpA-like" evidence="6">
    <location>
        <begin position="64"/>
        <end position="179"/>
    </location>
</feature>
<proteinExistence type="predicted"/>
<dbReference type="PROSITE" id="PS51123">
    <property type="entry name" value="OMPA_2"/>
    <property type="match status" value="1"/>
</dbReference>
<dbReference type="RefSeq" id="WP_091339687.1">
    <property type="nucleotide sequence ID" value="NZ_FNRM01000002.1"/>
</dbReference>
<keyword evidence="2 4" id="KW-0472">Membrane</keyword>
<dbReference type="InterPro" id="IPR036737">
    <property type="entry name" value="OmpA-like_sf"/>
</dbReference>
<dbReference type="GO" id="GO:0009279">
    <property type="term" value="C:cell outer membrane"/>
    <property type="evidence" value="ECO:0007669"/>
    <property type="project" value="UniProtKB-SubCell"/>
</dbReference>
<keyword evidence="8" id="KW-1185">Reference proteome</keyword>
<dbReference type="Proteomes" id="UP000198773">
    <property type="component" value="Unassembled WGS sequence"/>
</dbReference>
<dbReference type="PRINTS" id="PR01023">
    <property type="entry name" value="NAFLGMOTY"/>
</dbReference>